<dbReference type="PANTHER" id="PTHR13520">
    <property type="entry name" value="RAD50-INTERACTING PROTEIN 1 RINT-1"/>
    <property type="match status" value="1"/>
</dbReference>
<accession>A0A0V1AX70</accession>
<evidence type="ECO:0000313" key="2">
    <source>
        <dbReference type="EMBL" id="KRY29342.1"/>
    </source>
</evidence>
<dbReference type="PANTHER" id="PTHR13520:SF0">
    <property type="entry name" value="RAD50-INTERACTING PROTEIN 1"/>
    <property type="match status" value="1"/>
</dbReference>
<dbReference type="EMBL" id="JYDH01000173">
    <property type="protein sequence ID" value="KRY29342.1"/>
    <property type="molecule type" value="Genomic_DNA"/>
</dbReference>
<dbReference type="GO" id="GO:0060628">
    <property type="term" value="P:regulation of ER to Golgi vesicle-mediated transport"/>
    <property type="evidence" value="ECO:0007669"/>
    <property type="project" value="TreeGrafter"/>
</dbReference>
<organism evidence="2 3">
    <name type="scientific">Trichinella spiralis</name>
    <name type="common">Trichina worm</name>
    <dbReference type="NCBI Taxonomy" id="6334"/>
    <lineage>
        <taxon>Eukaryota</taxon>
        <taxon>Metazoa</taxon>
        <taxon>Ecdysozoa</taxon>
        <taxon>Nematoda</taxon>
        <taxon>Enoplea</taxon>
        <taxon>Dorylaimia</taxon>
        <taxon>Trichinellida</taxon>
        <taxon>Trichinellidae</taxon>
        <taxon>Trichinella</taxon>
    </lineage>
</organism>
<comment type="caution">
    <text evidence="2">The sequence shown here is derived from an EMBL/GenBank/DDBJ whole genome shotgun (WGS) entry which is preliminary data.</text>
</comment>
<dbReference type="AlphaFoldDB" id="A0A0V1AX70"/>
<proteinExistence type="predicted"/>
<dbReference type="OrthoDB" id="239865at2759"/>
<sequence>LTTFPDTKFMSTVPFEYMRRSLHLLQRNKVPGKIIKKDGIRDDGSRQGGNACFRPVTAGDMRSKQRRRRVTWAIYMQPTAIACQIRRIAKMDGEYSCLLDSIIEAFLKVANLRNEVQLKFDKNAALCATNMIAELERCEAKLNKCQKMMKNISKTLHELDDSTAPDLQKLYELRNHRTRCAYNKVLNEVQLLTSELNSMVQNKMWVLALNKYDKLRLLKERMENSSCKHLKSYLEKVTAQWKSYFENLCLKWIYDSTEKLGLVYYDKEKSANTVFQKQHFIDIGNLAMTVAMKIADLEELPKIFASPFTRRFVYFFCSSKTADMTMDKVKPEHYLSVAFYWISEGRKWIEEICKCQMHDKAYEFSFKFARIILDQVVERVLFDLKQAVLDDDVERFSHIIDEMSAFDVELRRNKRIFYADFSKYNPSDYLEDFPCTEPGCMEVLVNDDLFDYWYTLENDEMTKYINGVSKNAKSWKPRFENQSAEDKDKVPYCVDRFLILIVAFVRRFKLVISFNHRLRLAKLLCSFLVEFYDCLLSLSQTFNIDNHKSPVAELLNGIAYLVQVLKQWQEQPIFVQLHPGLFDSVVAQFCTIQENCLDGIVKAEVTRLSKLVRGKFRPALERGDALLHSVFAETVVWPVHKILLERANLLNEEVFCSWLMKFANRLADELLNKFLLTIHCDRNLGLKLQKLFLDLFCLFLGRCEDSTYHTFRLASSCFDRLAQSLIILAANVPVCLMLQESLLNKDEDVDSLLNSLSAGDLTPDLLRKLLSVRTDLIRTYS</sequence>
<feature type="coiled-coil region" evidence="1">
    <location>
        <begin position="128"/>
        <end position="155"/>
    </location>
</feature>
<dbReference type="STRING" id="6334.A0A0V1AX70"/>
<dbReference type="Pfam" id="PF04437">
    <property type="entry name" value="RINT1_TIP1"/>
    <property type="match status" value="1"/>
</dbReference>
<protein>
    <submittedName>
        <fullName evidence="2">RAD50-interacting protein 1</fullName>
    </submittedName>
</protein>
<reference evidence="2 3" key="1">
    <citation type="submission" date="2015-01" db="EMBL/GenBank/DDBJ databases">
        <title>Evolution of Trichinella species and genotypes.</title>
        <authorList>
            <person name="Korhonen P.K."/>
            <person name="Edoardo P."/>
            <person name="Giuseppe L.R."/>
            <person name="Gasser R.B."/>
        </authorList>
    </citation>
    <scope>NUCLEOTIDE SEQUENCE [LARGE SCALE GENOMIC DNA]</scope>
    <source>
        <strain evidence="2">ISS3</strain>
    </source>
</reference>
<keyword evidence="1" id="KW-0175">Coiled coil</keyword>
<gene>
    <name evidence="2" type="primary">RINT1</name>
    <name evidence="2" type="ORF">T01_1324</name>
</gene>
<dbReference type="eggNOG" id="KOG2218">
    <property type="taxonomic scope" value="Eukaryota"/>
</dbReference>
<dbReference type="Proteomes" id="UP000054776">
    <property type="component" value="Unassembled WGS sequence"/>
</dbReference>
<dbReference type="GO" id="GO:0006888">
    <property type="term" value="P:endoplasmic reticulum to Golgi vesicle-mediated transport"/>
    <property type="evidence" value="ECO:0007669"/>
    <property type="project" value="InterPro"/>
</dbReference>
<dbReference type="GO" id="GO:0006890">
    <property type="term" value="P:retrograde vesicle-mediated transport, Golgi to endoplasmic reticulum"/>
    <property type="evidence" value="ECO:0007669"/>
    <property type="project" value="InterPro"/>
</dbReference>
<dbReference type="InParanoid" id="A0A0V1AX70"/>
<evidence type="ECO:0000313" key="3">
    <source>
        <dbReference type="Proteomes" id="UP000054776"/>
    </source>
</evidence>
<keyword evidence="3" id="KW-1185">Reference proteome</keyword>
<feature type="non-terminal residue" evidence="2">
    <location>
        <position position="1"/>
    </location>
</feature>
<dbReference type="GO" id="GO:0070939">
    <property type="term" value="C:Dsl1/NZR complex"/>
    <property type="evidence" value="ECO:0007669"/>
    <property type="project" value="InterPro"/>
</dbReference>
<name>A0A0V1AX70_TRISP</name>
<evidence type="ECO:0000256" key="1">
    <source>
        <dbReference type="SAM" id="Coils"/>
    </source>
</evidence>
<dbReference type="InterPro" id="IPR007528">
    <property type="entry name" value="RINT1_Tip20"/>
</dbReference>